<reference evidence="3 4" key="1">
    <citation type="submission" date="2023-09" db="EMBL/GenBank/DDBJ databases">
        <title>Microbial mechanism of fulvic acid promoting antimony reduction mineralization in rice fields.</title>
        <authorList>
            <person name="Chen G."/>
            <person name="Lan J."/>
        </authorList>
    </citation>
    <scope>NUCLEOTIDE SEQUENCE [LARGE SCALE GENOMIC DNA]</scope>
    <source>
        <strain evidence="3 4">PS1</strain>
    </source>
</reference>
<dbReference type="PANTHER" id="PTHR31272">
    <property type="entry name" value="CYTOCHROME C-TYPE BIOGENESIS PROTEIN HI_1454-RELATED"/>
    <property type="match status" value="1"/>
</dbReference>
<protein>
    <submittedName>
        <fullName evidence="3">Sulfite exporter TauE/SafE family protein</fullName>
    </submittedName>
</protein>
<keyword evidence="1" id="KW-0812">Transmembrane</keyword>
<dbReference type="InterPro" id="IPR051790">
    <property type="entry name" value="Cytochrome_c-biogenesis_DsbD"/>
</dbReference>
<dbReference type="RefSeq" id="WP_311070948.1">
    <property type="nucleotide sequence ID" value="NZ_CP134494.1"/>
</dbReference>
<organism evidence="3 4">
    <name type="scientific">Mesobacillus jeotgali</name>
    <dbReference type="NCBI Taxonomy" id="129985"/>
    <lineage>
        <taxon>Bacteria</taxon>
        <taxon>Bacillati</taxon>
        <taxon>Bacillota</taxon>
        <taxon>Bacilli</taxon>
        <taxon>Bacillales</taxon>
        <taxon>Bacillaceae</taxon>
        <taxon>Mesobacillus</taxon>
    </lineage>
</organism>
<feature type="transmembrane region" description="Helical" evidence="1">
    <location>
        <begin position="181"/>
        <end position="205"/>
    </location>
</feature>
<dbReference type="EMBL" id="CP134494">
    <property type="protein sequence ID" value="WNF21267.1"/>
    <property type="molecule type" value="Genomic_DNA"/>
</dbReference>
<feature type="transmembrane region" description="Helical" evidence="1">
    <location>
        <begin position="149"/>
        <end position="175"/>
    </location>
</feature>
<feature type="domain" description="Urease accessory protein UreH-like transmembrane" evidence="2">
    <location>
        <begin position="31"/>
        <end position="235"/>
    </location>
</feature>
<evidence type="ECO:0000313" key="4">
    <source>
        <dbReference type="Proteomes" id="UP001303324"/>
    </source>
</evidence>
<feature type="transmembrane region" description="Helical" evidence="1">
    <location>
        <begin position="69"/>
        <end position="90"/>
    </location>
</feature>
<evidence type="ECO:0000259" key="2">
    <source>
        <dbReference type="Pfam" id="PF13386"/>
    </source>
</evidence>
<keyword evidence="4" id="KW-1185">Reference proteome</keyword>
<feature type="transmembrane region" description="Helical" evidence="1">
    <location>
        <begin position="225"/>
        <end position="243"/>
    </location>
</feature>
<evidence type="ECO:0000256" key="1">
    <source>
        <dbReference type="SAM" id="Phobius"/>
    </source>
</evidence>
<accession>A0ABY9VBJ7</accession>
<gene>
    <name evidence="3" type="ORF">RH061_13775</name>
</gene>
<feature type="transmembrane region" description="Helical" evidence="1">
    <location>
        <begin position="28"/>
        <end position="57"/>
    </location>
</feature>
<proteinExistence type="predicted"/>
<dbReference type="Pfam" id="PF13386">
    <property type="entry name" value="DsbD_2"/>
    <property type="match status" value="1"/>
</dbReference>
<dbReference type="PANTHER" id="PTHR31272:SF4">
    <property type="entry name" value="CYTOCHROME C-TYPE BIOGENESIS PROTEIN HI_1454-RELATED"/>
    <property type="match status" value="1"/>
</dbReference>
<dbReference type="Proteomes" id="UP001303324">
    <property type="component" value="Chromosome"/>
</dbReference>
<evidence type="ECO:0000313" key="3">
    <source>
        <dbReference type="EMBL" id="WNF21267.1"/>
    </source>
</evidence>
<sequence>MYQLFSEISNWLSGPFFTLVNQTEQIPLLASFLLGLVGALAPCQLTGNIGAITYYGNRSLQSKSQWVEIFYFLLGKILVFTLLGLAVWLVGQSFQQVLPEFFSGFRKLMGPLFILIGLSLIGLFAFNWITRLTSVLPQWTGSGKTGSFLMGVSFSIAFCPTMFSLFFFTLMPIVLNTSYGAVLPSVFAIGTTIPLIIFAAIISYIGLNGSLMKKGRKLGSIVQRFAGFLLIVVGIFDTVTYWGM</sequence>
<feature type="transmembrane region" description="Helical" evidence="1">
    <location>
        <begin position="110"/>
        <end position="129"/>
    </location>
</feature>
<dbReference type="InterPro" id="IPR039447">
    <property type="entry name" value="UreH-like_TM_dom"/>
</dbReference>
<name>A0ABY9VBJ7_9BACI</name>
<keyword evidence="1" id="KW-1133">Transmembrane helix</keyword>
<keyword evidence="1" id="KW-0472">Membrane</keyword>